<proteinExistence type="predicted"/>
<protein>
    <submittedName>
        <fullName evidence="1">Uncharacterized protein</fullName>
    </submittedName>
</protein>
<name>A0A3M7RRF3_BRAPC</name>
<comment type="caution">
    <text evidence="1">The sequence shown here is derived from an EMBL/GenBank/DDBJ whole genome shotgun (WGS) entry which is preliminary data.</text>
</comment>
<dbReference type="Proteomes" id="UP000276133">
    <property type="component" value="Unassembled WGS sequence"/>
</dbReference>
<dbReference type="AlphaFoldDB" id="A0A3M7RRF3"/>
<evidence type="ECO:0000313" key="1">
    <source>
        <dbReference type="EMBL" id="RNA25917.1"/>
    </source>
</evidence>
<organism evidence="1 2">
    <name type="scientific">Brachionus plicatilis</name>
    <name type="common">Marine rotifer</name>
    <name type="synonym">Brachionus muelleri</name>
    <dbReference type="NCBI Taxonomy" id="10195"/>
    <lineage>
        <taxon>Eukaryota</taxon>
        <taxon>Metazoa</taxon>
        <taxon>Spiralia</taxon>
        <taxon>Gnathifera</taxon>
        <taxon>Rotifera</taxon>
        <taxon>Eurotatoria</taxon>
        <taxon>Monogononta</taxon>
        <taxon>Pseudotrocha</taxon>
        <taxon>Ploima</taxon>
        <taxon>Brachionidae</taxon>
        <taxon>Brachionus</taxon>
    </lineage>
</organism>
<sequence>MLIETKLNRVADFAGIIKGSLFDTEEILKKKNFISTHSVLAKTDLLATNMKLISLKKHSYKNYKNYYYVYFFLENNMLLLLEQQLSEYTSVALLKAFGLLLKK</sequence>
<gene>
    <name evidence="1" type="ORF">BpHYR1_043980</name>
</gene>
<dbReference type="EMBL" id="REGN01002836">
    <property type="protein sequence ID" value="RNA25917.1"/>
    <property type="molecule type" value="Genomic_DNA"/>
</dbReference>
<keyword evidence="2" id="KW-1185">Reference proteome</keyword>
<accession>A0A3M7RRF3</accession>
<evidence type="ECO:0000313" key="2">
    <source>
        <dbReference type="Proteomes" id="UP000276133"/>
    </source>
</evidence>
<reference evidence="1 2" key="1">
    <citation type="journal article" date="2018" name="Sci. Rep.">
        <title>Genomic signatures of local adaptation to the degree of environmental predictability in rotifers.</title>
        <authorList>
            <person name="Franch-Gras L."/>
            <person name="Hahn C."/>
            <person name="Garcia-Roger E.M."/>
            <person name="Carmona M.J."/>
            <person name="Serra M."/>
            <person name="Gomez A."/>
        </authorList>
    </citation>
    <scope>NUCLEOTIDE SEQUENCE [LARGE SCALE GENOMIC DNA]</scope>
    <source>
        <strain evidence="1">HYR1</strain>
    </source>
</reference>